<keyword evidence="1" id="KW-0235">DNA replication</keyword>
<keyword evidence="1" id="KW-0347">Helicase</keyword>
<evidence type="ECO:0000256" key="2">
    <source>
        <dbReference type="SAM" id="MobiDB-lite"/>
    </source>
</evidence>
<dbReference type="InterPro" id="IPR045055">
    <property type="entry name" value="DNA2/NAM7-like"/>
</dbReference>
<keyword evidence="1" id="KW-0378">Hydrolase</keyword>
<keyword evidence="1" id="KW-0547">Nucleotide-binding</keyword>
<sequence length="216" mass="23617">MHTADRFQGRDKEVVVLSLVRSNEACSIGELLRDWRRINVAFTRAKTKLLVVGSRATLRGRQKQQEEQQQEEGEKEEEKGDATIDGKSSDNAGNDEEDGNMLARFVALMEERDWVYDLPADALESHRFEHFVSQDGSSGAARSPRKTRADGGDGHEGGGEQKAAPTKAGPDALAVGGGKENSRPAGPKKARVGSKVLLKGRPILRDVLNEMMDGTY</sequence>
<comment type="subcellular location">
    <subcellularLocation>
        <location evidence="1">Nucleus</location>
    </subcellularLocation>
    <subcellularLocation>
        <location evidence="1">Chromosome</location>
    </subcellularLocation>
</comment>
<dbReference type="PANTHER" id="PTHR10887">
    <property type="entry name" value="DNA2/NAM7 HELICASE FAMILY"/>
    <property type="match status" value="1"/>
</dbReference>
<keyword evidence="5" id="KW-1185">Reference proteome</keyword>
<comment type="function">
    <text evidence="1">Key enzyme involved in DNA replication and DNA repair. Involved in Okazaki fragments processing by cleaving long flaps that escape FEN1: flaps that are longer than 27 nucleotides are coated by replication protein A complex (RPA), leading to recruit DNA2 which cleaves the flap until it is too short to bind RPA and becomes a substrate for FEN1. Also involved in 5'-end resection of DNA during double-strand break (DSB) repair by mediating the cleavage of 5'-ssDNA.</text>
</comment>
<evidence type="ECO:0000313" key="4">
    <source>
        <dbReference type="EMBL" id="KAL1837751.1"/>
    </source>
</evidence>
<dbReference type="EC" id="3.6.4.12" evidence="1"/>
<name>A0ABR3V8L9_9PEZI</name>
<keyword evidence="1" id="KW-0067">ATP-binding</keyword>
<gene>
    <name evidence="4" type="ORF">VTK73DRAFT_4571</name>
</gene>
<dbReference type="InterPro" id="IPR041679">
    <property type="entry name" value="DNA2/NAM7-like_C"/>
</dbReference>
<protein>
    <recommendedName>
        <fullName evidence="1">DNA replication ATP-dependent helicase/nuclease</fullName>
        <ecNumber evidence="1">3.1.-.-</ecNumber>
        <ecNumber evidence="1">3.6.4.12</ecNumber>
    </recommendedName>
</protein>
<feature type="compositionally biased region" description="Basic and acidic residues" evidence="2">
    <location>
        <begin position="76"/>
        <end position="88"/>
    </location>
</feature>
<dbReference type="InterPro" id="IPR047187">
    <property type="entry name" value="SF1_C_Upf1"/>
</dbReference>
<comment type="similarity">
    <text evidence="1">Belongs to the DNA2/NAM7 helicase family.</text>
</comment>
<feature type="region of interest" description="Disordered" evidence="2">
    <location>
        <begin position="58"/>
        <end position="98"/>
    </location>
</feature>
<evidence type="ECO:0000256" key="1">
    <source>
        <dbReference type="RuleBase" id="RU367041"/>
    </source>
</evidence>
<keyword evidence="1" id="KW-0539">Nucleus</keyword>
<comment type="catalytic activity">
    <reaction evidence="1">
        <text>ATP + H2O = ADP + phosphate + H(+)</text>
        <dbReference type="Rhea" id="RHEA:13065"/>
        <dbReference type="ChEBI" id="CHEBI:15377"/>
        <dbReference type="ChEBI" id="CHEBI:15378"/>
        <dbReference type="ChEBI" id="CHEBI:30616"/>
        <dbReference type="ChEBI" id="CHEBI:43474"/>
        <dbReference type="ChEBI" id="CHEBI:456216"/>
        <dbReference type="EC" id="3.6.4.12"/>
    </reaction>
</comment>
<dbReference type="Pfam" id="PF13087">
    <property type="entry name" value="AAA_12"/>
    <property type="match status" value="1"/>
</dbReference>
<accession>A0ABR3V8L9</accession>
<keyword evidence="1" id="KW-0540">Nuclease</keyword>
<keyword evidence="1" id="KW-0158">Chromosome</keyword>
<dbReference type="PANTHER" id="PTHR10887:SF433">
    <property type="entry name" value="DNA REPLICATION ATP-DEPENDENT HELICASE_NUCLEASE DNA2"/>
    <property type="match status" value="1"/>
</dbReference>
<comment type="caution">
    <text evidence="4">The sequence shown here is derived from an EMBL/GenBank/DDBJ whole genome shotgun (WGS) entry which is preliminary data.</text>
</comment>
<keyword evidence="1" id="KW-0238">DNA-binding</keyword>
<dbReference type="Gene3D" id="3.40.50.300">
    <property type="entry name" value="P-loop containing nucleotide triphosphate hydrolases"/>
    <property type="match status" value="1"/>
</dbReference>
<feature type="region of interest" description="Disordered" evidence="2">
    <location>
        <begin position="132"/>
        <end position="195"/>
    </location>
</feature>
<keyword evidence="1" id="KW-0411">Iron-sulfur</keyword>
<keyword evidence="1" id="KW-0227">DNA damage</keyword>
<dbReference type="EC" id="3.1.-.-" evidence="1"/>
<organism evidence="4 5">
    <name type="scientific">Phialemonium thermophilum</name>
    <dbReference type="NCBI Taxonomy" id="223376"/>
    <lineage>
        <taxon>Eukaryota</taxon>
        <taxon>Fungi</taxon>
        <taxon>Dikarya</taxon>
        <taxon>Ascomycota</taxon>
        <taxon>Pezizomycotina</taxon>
        <taxon>Sordariomycetes</taxon>
        <taxon>Sordariomycetidae</taxon>
        <taxon>Cephalothecales</taxon>
        <taxon>Cephalothecaceae</taxon>
        <taxon>Phialemonium</taxon>
    </lineage>
</organism>
<keyword evidence="1" id="KW-0004">4Fe-4S</keyword>
<keyword evidence="1" id="KW-0408">Iron</keyword>
<evidence type="ECO:0000259" key="3">
    <source>
        <dbReference type="Pfam" id="PF13087"/>
    </source>
</evidence>
<dbReference type="InterPro" id="IPR027417">
    <property type="entry name" value="P-loop_NTPase"/>
</dbReference>
<proteinExistence type="inferred from homology"/>
<reference evidence="4 5" key="1">
    <citation type="journal article" date="2024" name="Commun. Biol.">
        <title>Comparative genomic analysis of thermophilic fungi reveals convergent evolutionary adaptations and gene losses.</title>
        <authorList>
            <person name="Steindorff A.S."/>
            <person name="Aguilar-Pontes M.V."/>
            <person name="Robinson A.J."/>
            <person name="Andreopoulos B."/>
            <person name="LaButti K."/>
            <person name="Kuo A."/>
            <person name="Mondo S."/>
            <person name="Riley R."/>
            <person name="Otillar R."/>
            <person name="Haridas S."/>
            <person name="Lipzen A."/>
            <person name="Grimwood J."/>
            <person name="Schmutz J."/>
            <person name="Clum A."/>
            <person name="Reid I.D."/>
            <person name="Moisan M.C."/>
            <person name="Butler G."/>
            <person name="Nguyen T.T.M."/>
            <person name="Dewar K."/>
            <person name="Conant G."/>
            <person name="Drula E."/>
            <person name="Henrissat B."/>
            <person name="Hansel C."/>
            <person name="Singer S."/>
            <person name="Hutchinson M.I."/>
            <person name="de Vries R.P."/>
            <person name="Natvig D.O."/>
            <person name="Powell A.J."/>
            <person name="Tsang A."/>
            <person name="Grigoriev I.V."/>
        </authorList>
    </citation>
    <scope>NUCLEOTIDE SEQUENCE [LARGE SCALE GENOMIC DNA]</scope>
    <source>
        <strain evidence="4 5">ATCC 24622</strain>
    </source>
</reference>
<keyword evidence="1" id="KW-0511">Multifunctional enzyme</keyword>
<dbReference type="EMBL" id="JAZHXJ010002589">
    <property type="protein sequence ID" value="KAL1837751.1"/>
    <property type="molecule type" value="Genomic_DNA"/>
</dbReference>
<dbReference type="CDD" id="cd18808">
    <property type="entry name" value="SF1_C_Upf1"/>
    <property type="match status" value="1"/>
</dbReference>
<dbReference type="Proteomes" id="UP001586593">
    <property type="component" value="Unassembled WGS sequence"/>
</dbReference>
<keyword evidence="1" id="KW-0234">DNA repair</keyword>
<feature type="compositionally biased region" description="Basic and acidic residues" evidence="2">
    <location>
        <begin position="147"/>
        <end position="159"/>
    </location>
</feature>
<feature type="domain" description="DNA2/NAM7 helicase-like C-terminal" evidence="3">
    <location>
        <begin position="2"/>
        <end position="55"/>
    </location>
</feature>
<keyword evidence="1" id="KW-0479">Metal-binding</keyword>
<evidence type="ECO:0000313" key="5">
    <source>
        <dbReference type="Proteomes" id="UP001586593"/>
    </source>
</evidence>